<comment type="caution">
    <text evidence="2">The sequence shown here is derived from an EMBL/GenBank/DDBJ whole genome shotgun (WGS) entry which is preliminary data.</text>
</comment>
<name>A0A1Y1WQW4_9FUNG</name>
<protein>
    <submittedName>
        <fullName evidence="2">Uncharacterized protein</fullName>
    </submittedName>
</protein>
<dbReference type="EMBL" id="MCFG01000342">
    <property type="protein sequence ID" value="ORX75688.1"/>
    <property type="molecule type" value="Genomic_DNA"/>
</dbReference>
<reference evidence="2 3" key="1">
    <citation type="submission" date="2016-08" db="EMBL/GenBank/DDBJ databases">
        <title>A Parts List for Fungal Cellulosomes Revealed by Comparative Genomics.</title>
        <authorList>
            <consortium name="DOE Joint Genome Institute"/>
            <person name="Haitjema C.H."/>
            <person name="Gilmore S.P."/>
            <person name="Henske J.K."/>
            <person name="Solomon K.V."/>
            <person name="De Groot R."/>
            <person name="Kuo A."/>
            <person name="Mondo S.J."/>
            <person name="Salamov A.A."/>
            <person name="Labutti K."/>
            <person name="Zhao Z."/>
            <person name="Chiniquy J."/>
            <person name="Barry K."/>
            <person name="Brewer H.M."/>
            <person name="Purvine S.O."/>
            <person name="Wright A.T."/>
            <person name="Boxma B."/>
            <person name="Van Alen T."/>
            <person name="Hackstein J.H."/>
            <person name="Baker S.E."/>
            <person name="Grigoriev I.V."/>
            <person name="O'Malley M.A."/>
        </authorList>
    </citation>
    <scope>NUCLEOTIDE SEQUENCE [LARGE SCALE GENOMIC DNA]</scope>
    <source>
        <strain evidence="2 3">S4</strain>
    </source>
</reference>
<proteinExistence type="predicted"/>
<gene>
    <name evidence="2" type="ORF">BCR32DRAFT_284939</name>
</gene>
<evidence type="ECO:0000313" key="2">
    <source>
        <dbReference type="EMBL" id="ORX75688.1"/>
    </source>
</evidence>
<dbReference type="Proteomes" id="UP000193944">
    <property type="component" value="Unassembled WGS sequence"/>
</dbReference>
<evidence type="ECO:0000256" key="1">
    <source>
        <dbReference type="SAM" id="SignalP"/>
    </source>
</evidence>
<reference evidence="2 3" key="2">
    <citation type="submission" date="2016-08" db="EMBL/GenBank/DDBJ databases">
        <title>Pervasive Adenine N6-methylation of Active Genes in Fungi.</title>
        <authorList>
            <consortium name="DOE Joint Genome Institute"/>
            <person name="Mondo S.J."/>
            <person name="Dannebaum R.O."/>
            <person name="Kuo R.C."/>
            <person name="Labutti K."/>
            <person name="Haridas S."/>
            <person name="Kuo A."/>
            <person name="Salamov A."/>
            <person name="Ahrendt S.R."/>
            <person name="Lipzen A."/>
            <person name="Sullivan W."/>
            <person name="Andreopoulos W.B."/>
            <person name="Clum A."/>
            <person name="Lindquist E."/>
            <person name="Daum C."/>
            <person name="Ramamoorthy G.K."/>
            <person name="Gryganskyi A."/>
            <person name="Culley D."/>
            <person name="Magnuson J.K."/>
            <person name="James T.Y."/>
            <person name="O'Malley M.A."/>
            <person name="Stajich J.E."/>
            <person name="Spatafora J.W."/>
            <person name="Visel A."/>
            <person name="Grigoriev I.V."/>
        </authorList>
    </citation>
    <scope>NUCLEOTIDE SEQUENCE [LARGE SCALE GENOMIC DNA]</scope>
    <source>
        <strain evidence="2 3">S4</strain>
    </source>
</reference>
<organism evidence="2 3">
    <name type="scientific">Anaeromyces robustus</name>
    <dbReference type="NCBI Taxonomy" id="1754192"/>
    <lineage>
        <taxon>Eukaryota</taxon>
        <taxon>Fungi</taxon>
        <taxon>Fungi incertae sedis</taxon>
        <taxon>Chytridiomycota</taxon>
        <taxon>Chytridiomycota incertae sedis</taxon>
        <taxon>Neocallimastigomycetes</taxon>
        <taxon>Neocallimastigales</taxon>
        <taxon>Neocallimastigaceae</taxon>
        <taxon>Anaeromyces</taxon>
    </lineage>
</organism>
<dbReference type="AlphaFoldDB" id="A0A1Y1WQW4"/>
<feature type="signal peptide" evidence="1">
    <location>
        <begin position="1"/>
        <end position="20"/>
    </location>
</feature>
<sequence>MKSFIFISYLVMVCTLCIEAVKTSKPDTIQIAFPLLGGAVATNDNENLMVETSIEYKVECIYNVNDNKIICKFSANNNSVEEFFRVTFDIKNTPSCTLTNNTKFTGVRSLIKYEGKLIESKYIISYKFDGKKFNSFSVNLRRFTITTNNKCTFTAKISRATLTNIKKSDY</sequence>
<keyword evidence="3" id="KW-1185">Reference proteome</keyword>
<evidence type="ECO:0000313" key="3">
    <source>
        <dbReference type="Proteomes" id="UP000193944"/>
    </source>
</evidence>
<keyword evidence="1" id="KW-0732">Signal</keyword>
<accession>A0A1Y1WQW4</accession>
<feature type="chain" id="PRO_5013231526" evidence="1">
    <location>
        <begin position="21"/>
        <end position="170"/>
    </location>
</feature>